<dbReference type="Proteomes" id="UP001054945">
    <property type="component" value="Unassembled WGS sequence"/>
</dbReference>
<keyword evidence="2" id="KW-1185">Reference proteome</keyword>
<proteinExistence type="predicted"/>
<reference evidence="1 2" key="1">
    <citation type="submission" date="2021-06" db="EMBL/GenBank/DDBJ databases">
        <title>Caerostris extrusa draft genome.</title>
        <authorList>
            <person name="Kono N."/>
            <person name="Arakawa K."/>
        </authorList>
    </citation>
    <scope>NUCLEOTIDE SEQUENCE [LARGE SCALE GENOMIC DNA]</scope>
</reference>
<comment type="caution">
    <text evidence="1">The sequence shown here is derived from an EMBL/GenBank/DDBJ whole genome shotgun (WGS) entry which is preliminary data.</text>
</comment>
<dbReference type="AlphaFoldDB" id="A0AAV4R3F6"/>
<gene>
    <name evidence="1" type="ORF">CEXT_294541</name>
</gene>
<sequence length="116" mass="13409">MFCSSFLDEISIEHESIKVMLLVLSFSQPSMMQFPNSKRSKCYYFVHIQKLYKQKRKYHLGRLIMACSIVPMSVSDTVEYIKFPVDTLELLFSPQDGGSRDGSEDHGVPHFEKLLP</sequence>
<protein>
    <submittedName>
        <fullName evidence="1">Uncharacterized protein</fullName>
    </submittedName>
</protein>
<name>A0AAV4R3F6_CAEEX</name>
<organism evidence="1 2">
    <name type="scientific">Caerostris extrusa</name>
    <name type="common">Bark spider</name>
    <name type="synonym">Caerostris bankana</name>
    <dbReference type="NCBI Taxonomy" id="172846"/>
    <lineage>
        <taxon>Eukaryota</taxon>
        <taxon>Metazoa</taxon>
        <taxon>Ecdysozoa</taxon>
        <taxon>Arthropoda</taxon>
        <taxon>Chelicerata</taxon>
        <taxon>Arachnida</taxon>
        <taxon>Araneae</taxon>
        <taxon>Araneomorphae</taxon>
        <taxon>Entelegynae</taxon>
        <taxon>Araneoidea</taxon>
        <taxon>Araneidae</taxon>
        <taxon>Caerostris</taxon>
    </lineage>
</organism>
<dbReference type="EMBL" id="BPLR01007205">
    <property type="protein sequence ID" value="GIY15156.1"/>
    <property type="molecule type" value="Genomic_DNA"/>
</dbReference>
<evidence type="ECO:0000313" key="1">
    <source>
        <dbReference type="EMBL" id="GIY15156.1"/>
    </source>
</evidence>
<accession>A0AAV4R3F6</accession>
<evidence type="ECO:0000313" key="2">
    <source>
        <dbReference type="Proteomes" id="UP001054945"/>
    </source>
</evidence>